<dbReference type="EMBL" id="MAAO01000004">
    <property type="protein sequence ID" value="OUR98499.1"/>
    <property type="molecule type" value="Genomic_DNA"/>
</dbReference>
<sequence>MKKIISTIILAALFCTNVSALKIKVGVLAPEGTNWSKNLKRMAKEIKQKTNKKVKIKFYFGGSQGDEPDVLRKIRIGQLHGGIFTGKTLGDINGDVRVIELPFTFFHNREKALKLVKKMEPFFNKKFAENEFKNLGFFEIGNVYFVSQKKTDSLENMKGVKIWSWEGDTLVSTMIETMKFVSVPLSLPDVLSSLSTGVIQAAYAPPLGIISLQWNTKIKYVIDLPISFSVGAFLINDKTWNKISPEHRKIIEEISQKFVGEINKGNDKDNQDALAAMKAQGIEFLKFSKADIDRGKVLRKEVIGKLKGKLFSAEALSKLESQL</sequence>
<dbReference type="PANTHER" id="PTHR33376:SF7">
    <property type="entry name" value="C4-DICARBOXYLATE-BINDING PROTEIN DCTB"/>
    <property type="match status" value="1"/>
</dbReference>
<dbReference type="Pfam" id="PF03480">
    <property type="entry name" value="DctP"/>
    <property type="match status" value="1"/>
</dbReference>
<evidence type="ECO:0000313" key="6">
    <source>
        <dbReference type="Proteomes" id="UP000196531"/>
    </source>
</evidence>
<dbReference type="InterPro" id="IPR038404">
    <property type="entry name" value="TRAP_DctP_sf"/>
</dbReference>
<dbReference type="NCBIfam" id="NF037995">
    <property type="entry name" value="TRAP_S1"/>
    <property type="match status" value="1"/>
</dbReference>
<feature type="chain" id="PRO_5012486629" description="ABC transporter substrate-binding protein" evidence="4">
    <location>
        <begin position="21"/>
        <end position="323"/>
    </location>
</feature>
<comment type="caution">
    <text evidence="5">The sequence shown here is derived from an EMBL/GenBank/DDBJ whole genome shotgun (WGS) entry which is preliminary data.</text>
</comment>
<evidence type="ECO:0000256" key="2">
    <source>
        <dbReference type="ARBA" id="ARBA00022448"/>
    </source>
</evidence>
<feature type="signal peptide" evidence="4">
    <location>
        <begin position="1"/>
        <end position="20"/>
    </location>
</feature>
<accession>A0A1Y5FA09</accession>
<dbReference type="CDD" id="cd13670">
    <property type="entry name" value="PBP2_TRAP_Tp0957_like"/>
    <property type="match status" value="1"/>
</dbReference>
<evidence type="ECO:0000256" key="4">
    <source>
        <dbReference type="SAM" id="SignalP"/>
    </source>
</evidence>
<dbReference type="GO" id="GO:0055085">
    <property type="term" value="P:transmembrane transport"/>
    <property type="evidence" value="ECO:0007669"/>
    <property type="project" value="InterPro"/>
</dbReference>
<evidence type="ECO:0000313" key="5">
    <source>
        <dbReference type="EMBL" id="OUR98499.1"/>
    </source>
</evidence>
<proteinExistence type="inferred from homology"/>
<dbReference type="PANTHER" id="PTHR33376">
    <property type="match status" value="1"/>
</dbReference>
<organism evidence="5 6">
    <name type="scientific">Halobacteriovorax marinus</name>
    <dbReference type="NCBI Taxonomy" id="97084"/>
    <lineage>
        <taxon>Bacteria</taxon>
        <taxon>Pseudomonadati</taxon>
        <taxon>Bdellovibrionota</taxon>
        <taxon>Bacteriovoracia</taxon>
        <taxon>Bacteriovoracales</taxon>
        <taxon>Halobacteriovoraceae</taxon>
        <taxon>Halobacteriovorax</taxon>
    </lineage>
</organism>
<dbReference type="Proteomes" id="UP000196531">
    <property type="component" value="Unassembled WGS sequence"/>
</dbReference>
<name>A0A1Y5FA09_9BACT</name>
<evidence type="ECO:0000256" key="3">
    <source>
        <dbReference type="ARBA" id="ARBA00022729"/>
    </source>
</evidence>
<evidence type="ECO:0008006" key="7">
    <source>
        <dbReference type="Google" id="ProtNLM"/>
    </source>
</evidence>
<gene>
    <name evidence="5" type="ORF">A9Q84_03555</name>
</gene>
<keyword evidence="3 4" id="KW-0732">Signal</keyword>
<evidence type="ECO:0000256" key="1">
    <source>
        <dbReference type="ARBA" id="ARBA00009023"/>
    </source>
</evidence>
<protein>
    <recommendedName>
        <fullName evidence="7">ABC transporter substrate-binding protein</fullName>
    </recommendedName>
</protein>
<reference evidence="6" key="1">
    <citation type="journal article" date="2017" name="Proc. Natl. Acad. Sci. U.S.A.">
        <title>Simulation of Deepwater Horizon oil plume reveals substrate specialization within a complex community of hydrocarbon-degraders.</title>
        <authorList>
            <person name="Hu P."/>
            <person name="Dubinsky E.A."/>
            <person name="Probst A.J."/>
            <person name="Wang J."/>
            <person name="Sieber C.M.K."/>
            <person name="Tom L.M."/>
            <person name="Gardinali P."/>
            <person name="Banfield J.F."/>
            <person name="Atlas R.M."/>
            <person name="Andersen G.L."/>
        </authorList>
    </citation>
    <scope>NUCLEOTIDE SEQUENCE [LARGE SCALE GENOMIC DNA]</scope>
</reference>
<keyword evidence="2" id="KW-0813">Transport</keyword>
<dbReference type="AlphaFoldDB" id="A0A1Y5FA09"/>
<dbReference type="InterPro" id="IPR018389">
    <property type="entry name" value="DctP_fam"/>
</dbReference>
<dbReference type="Gene3D" id="3.40.190.170">
    <property type="entry name" value="Bacterial extracellular solute-binding protein, family 7"/>
    <property type="match status" value="1"/>
</dbReference>
<comment type="similarity">
    <text evidence="1">Belongs to the bacterial solute-binding protein 7 family.</text>
</comment>